<evidence type="ECO:0000256" key="6">
    <source>
        <dbReference type="PIRSR" id="PIRSR031051-2"/>
    </source>
</evidence>
<dbReference type="Gene3D" id="3.40.50.1000">
    <property type="entry name" value="HAD superfamily/HAD-like"/>
    <property type="match status" value="1"/>
</dbReference>
<evidence type="ECO:0000256" key="2">
    <source>
        <dbReference type="ARBA" id="ARBA00022723"/>
    </source>
</evidence>
<feature type="binding site" evidence="7">
    <location>
        <position position="9"/>
    </location>
    <ligand>
        <name>Mg(2+)</name>
        <dbReference type="ChEBI" id="CHEBI:18420"/>
    </ligand>
</feature>
<dbReference type="PIRSF" id="PIRSF031051">
    <property type="entry name" value="PyrdxlP_Pase_PHOSPHO2"/>
    <property type="match status" value="1"/>
</dbReference>
<evidence type="ECO:0000256" key="1">
    <source>
        <dbReference type="ARBA" id="ARBA00001946"/>
    </source>
</evidence>
<dbReference type="InterPro" id="IPR036412">
    <property type="entry name" value="HAD-like_sf"/>
</dbReference>
<dbReference type="PANTHER" id="PTHR20889">
    <property type="entry name" value="PHOSPHATASE, ORPHAN 1, 2"/>
    <property type="match status" value="1"/>
</dbReference>
<feature type="active site" description="Nucleophile" evidence="5">
    <location>
        <position position="9"/>
    </location>
</feature>
<feature type="active site" description="Proton donor" evidence="5">
    <location>
        <position position="11"/>
    </location>
</feature>
<feature type="binding site" evidence="7">
    <location>
        <position position="11"/>
    </location>
    <ligand>
        <name>Mg(2+)</name>
        <dbReference type="ChEBI" id="CHEBI:18420"/>
    </ligand>
</feature>
<dbReference type="SUPFAM" id="SSF56784">
    <property type="entry name" value="HAD-like"/>
    <property type="match status" value="1"/>
</dbReference>
<evidence type="ECO:0000256" key="3">
    <source>
        <dbReference type="ARBA" id="ARBA00022801"/>
    </source>
</evidence>
<keyword evidence="3" id="KW-0378">Hydrolase</keyword>
<dbReference type="Pfam" id="PF06888">
    <property type="entry name" value="Put_Phosphatase"/>
    <property type="match status" value="1"/>
</dbReference>
<comment type="caution">
    <text evidence="8">The sequence shown here is derived from an EMBL/GenBank/DDBJ whole genome shotgun (WGS) entry which is preliminary data.</text>
</comment>
<dbReference type="PANTHER" id="PTHR20889:SF12">
    <property type="entry name" value="LP01149P"/>
    <property type="match status" value="1"/>
</dbReference>
<evidence type="ECO:0000313" key="9">
    <source>
        <dbReference type="Proteomes" id="UP000436088"/>
    </source>
</evidence>
<comment type="cofactor">
    <cofactor evidence="1 7">
        <name>Mg(2+)</name>
        <dbReference type="ChEBI" id="CHEBI:18420"/>
    </cofactor>
</comment>
<sequence length="159" mass="18361">MAGIVVIFDFDKTIIDCDRDNWVVDELGFTRLFNWLLPTMPWNFLMDKMMEEVHAEGKTIGDIVEVLKRTPIHPRIVPAVKSAYALGCELRVVSDANVFFIETILEHLGMREYFSEINTNPSFVDHEEKLRIFPHHDFTHSSHGCSSLCPPNIKGKKWD</sequence>
<feature type="binding site" evidence="6">
    <location>
        <position position="20"/>
    </location>
    <ligand>
        <name>substrate</name>
    </ligand>
</feature>
<dbReference type="InterPro" id="IPR016965">
    <property type="entry name" value="Pase_PHOSPHO-typ"/>
</dbReference>
<evidence type="ECO:0000313" key="8">
    <source>
        <dbReference type="EMBL" id="KAE8696406.1"/>
    </source>
</evidence>
<dbReference type="Proteomes" id="UP000436088">
    <property type="component" value="Unassembled WGS sequence"/>
</dbReference>
<gene>
    <name evidence="8" type="ORF">F3Y22_tig00110674pilonHSYRG00134</name>
</gene>
<dbReference type="GO" id="GO:0016791">
    <property type="term" value="F:phosphatase activity"/>
    <property type="evidence" value="ECO:0007669"/>
    <property type="project" value="InterPro"/>
</dbReference>
<dbReference type="OrthoDB" id="979612at2759"/>
<keyword evidence="4 7" id="KW-0460">Magnesium</keyword>
<evidence type="ECO:0000256" key="7">
    <source>
        <dbReference type="PIRSR" id="PIRSR031051-3"/>
    </source>
</evidence>
<dbReference type="EMBL" id="VEPZ02001068">
    <property type="protein sequence ID" value="KAE8696406.1"/>
    <property type="molecule type" value="Genomic_DNA"/>
</dbReference>
<reference evidence="8" key="1">
    <citation type="submission" date="2019-09" db="EMBL/GenBank/DDBJ databases">
        <title>Draft genome information of white flower Hibiscus syriacus.</title>
        <authorList>
            <person name="Kim Y.-M."/>
        </authorList>
    </citation>
    <scope>NUCLEOTIDE SEQUENCE [LARGE SCALE GENOMIC DNA]</scope>
    <source>
        <strain evidence="8">YM2019G1</strain>
    </source>
</reference>
<evidence type="ECO:0000256" key="5">
    <source>
        <dbReference type="PIRSR" id="PIRSR031051-1"/>
    </source>
</evidence>
<name>A0A6A2ZXV3_HIBSY</name>
<protein>
    <submittedName>
        <fullName evidence="8">Inorganic pyrophosphatase 3</fullName>
    </submittedName>
</protein>
<proteinExistence type="predicted"/>
<keyword evidence="2 7" id="KW-0479">Metal-binding</keyword>
<accession>A0A6A2ZXV3</accession>
<dbReference type="InterPro" id="IPR006384">
    <property type="entry name" value="HAD_hydro_PyrdxlP_Pase-like"/>
</dbReference>
<evidence type="ECO:0000256" key="4">
    <source>
        <dbReference type="ARBA" id="ARBA00022842"/>
    </source>
</evidence>
<dbReference type="NCBIfam" id="TIGR01489">
    <property type="entry name" value="DKMTPPase-SF"/>
    <property type="match status" value="1"/>
</dbReference>
<feature type="binding site" evidence="6">
    <location>
        <position position="95"/>
    </location>
    <ligand>
        <name>substrate</name>
    </ligand>
</feature>
<dbReference type="AlphaFoldDB" id="A0A6A2ZXV3"/>
<dbReference type="NCBIfam" id="TIGR01488">
    <property type="entry name" value="HAD-SF-IB"/>
    <property type="match status" value="1"/>
</dbReference>
<dbReference type="GO" id="GO:0046872">
    <property type="term" value="F:metal ion binding"/>
    <property type="evidence" value="ECO:0007669"/>
    <property type="project" value="UniProtKB-KW"/>
</dbReference>
<organism evidence="8 9">
    <name type="scientific">Hibiscus syriacus</name>
    <name type="common">Rose of Sharon</name>
    <dbReference type="NCBI Taxonomy" id="106335"/>
    <lineage>
        <taxon>Eukaryota</taxon>
        <taxon>Viridiplantae</taxon>
        <taxon>Streptophyta</taxon>
        <taxon>Embryophyta</taxon>
        <taxon>Tracheophyta</taxon>
        <taxon>Spermatophyta</taxon>
        <taxon>Magnoliopsida</taxon>
        <taxon>eudicotyledons</taxon>
        <taxon>Gunneridae</taxon>
        <taxon>Pentapetalae</taxon>
        <taxon>rosids</taxon>
        <taxon>malvids</taxon>
        <taxon>Malvales</taxon>
        <taxon>Malvaceae</taxon>
        <taxon>Malvoideae</taxon>
        <taxon>Hibiscus</taxon>
    </lineage>
</organism>
<keyword evidence="9" id="KW-1185">Reference proteome</keyword>
<dbReference type="InterPro" id="IPR023214">
    <property type="entry name" value="HAD_sf"/>
</dbReference>